<dbReference type="SUPFAM" id="SSF51735">
    <property type="entry name" value="NAD(P)-binding Rossmann-fold domains"/>
    <property type="match status" value="1"/>
</dbReference>
<dbReference type="EMBL" id="JAPDDP010000066">
    <property type="protein sequence ID" value="MDA0184009.1"/>
    <property type="molecule type" value="Genomic_DNA"/>
</dbReference>
<dbReference type="PANTHER" id="PTHR42760:SF133">
    <property type="entry name" value="3-OXOACYL-[ACYL-CARRIER-PROTEIN] REDUCTASE"/>
    <property type="match status" value="1"/>
</dbReference>
<dbReference type="GO" id="GO:0016616">
    <property type="term" value="F:oxidoreductase activity, acting on the CH-OH group of donors, NAD or NADP as acceptor"/>
    <property type="evidence" value="ECO:0007669"/>
    <property type="project" value="TreeGrafter"/>
</dbReference>
<evidence type="ECO:0000313" key="3">
    <source>
        <dbReference type="EMBL" id="MDA0184009.1"/>
    </source>
</evidence>
<keyword evidence="2" id="KW-0560">Oxidoreductase</keyword>
<comment type="similarity">
    <text evidence="1">Belongs to the short-chain dehydrogenases/reductases (SDR) family.</text>
</comment>
<dbReference type="Pfam" id="PF13561">
    <property type="entry name" value="adh_short_C2"/>
    <property type="match status" value="1"/>
</dbReference>
<dbReference type="PROSITE" id="PS00061">
    <property type="entry name" value="ADH_SHORT"/>
    <property type="match status" value="1"/>
</dbReference>
<dbReference type="Gene3D" id="3.40.50.720">
    <property type="entry name" value="NAD(P)-binding Rossmann-like Domain"/>
    <property type="match status" value="1"/>
</dbReference>
<evidence type="ECO:0000256" key="2">
    <source>
        <dbReference type="ARBA" id="ARBA00023002"/>
    </source>
</evidence>
<dbReference type="InterPro" id="IPR002347">
    <property type="entry name" value="SDR_fam"/>
</dbReference>
<accession>A0A9X3SA14</accession>
<dbReference type="NCBIfam" id="NF005095">
    <property type="entry name" value="PRK06523.1"/>
    <property type="match status" value="1"/>
</dbReference>
<protein>
    <submittedName>
        <fullName evidence="3">SDR family oxidoreductase</fullName>
    </submittedName>
</protein>
<dbReference type="PRINTS" id="PR00080">
    <property type="entry name" value="SDRFAMILY"/>
</dbReference>
<sequence length="261" mass="26206">MATTSPQDIAQLTTPRDLEGRRALVTGGSRGIGAAIVERLINAGAEVVTTARSASADTPAAAHFFTGDLSTDAGARRIAEQAVEALGGVDILVNNAAAARAHFGGAASIPDEEWQDALDLNYLSAVRVTNALLPQMIARGSGAIVNLSSAAALAMPAPLLHYGAAKAALIAYGAGLAKELAPAGIRVNTVTPGNVITPGADEIRQAIADQFAVPLDAVAGGNPLGRPGVPSELAELVGFLVSDRASFITGANLVADGGETA</sequence>
<dbReference type="InterPro" id="IPR020904">
    <property type="entry name" value="Sc_DH/Rdtase_CS"/>
</dbReference>
<dbReference type="PRINTS" id="PR00081">
    <property type="entry name" value="GDHRDH"/>
</dbReference>
<organism evidence="3 4">
    <name type="scientific">Solirubrobacter phytolaccae</name>
    <dbReference type="NCBI Taxonomy" id="1404360"/>
    <lineage>
        <taxon>Bacteria</taxon>
        <taxon>Bacillati</taxon>
        <taxon>Actinomycetota</taxon>
        <taxon>Thermoleophilia</taxon>
        <taxon>Solirubrobacterales</taxon>
        <taxon>Solirubrobacteraceae</taxon>
        <taxon>Solirubrobacter</taxon>
    </lineage>
</organism>
<comment type="caution">
    <text evidence="3">The sequence shown here is derived from an EMBL/GenBank/DDBJ whole genome shotgun (WGS) entry which is preliminary data.</text>
</comment>
<name>A0A9X3SA14_9ACTN</name>
<proteinExistence type="inferred from homology"/>
<dbReference type="RefSeq" id="WP_270028426.1">
    <property type="nucleotide sequence ID" value="NZ_JAPDDP010000066.1"/>
</dbReference>
<reference evidence="3" key="1">
    <citation type="submission" date="2022-10" db="EMBL/GenBank/DDBJ databases">
        <title>The WGS of Solirubrobacter phytolaccae KCTC 29190.</title>
        <authorList>
            <person name="Jiang Z."/>
        </authorList>
    </citation>
    <scope>NUCLEOTIDE SEQUENCE</scope>
    <source>
        <strain evidence="3">KCTC 29190</strain>
    </source>
</reference>
<dbReference type="PANTHER" id="PTHR42760">
    <property type="entry name" value="SHORT-CHAIN DEHYDROGENASES/REDUCTASES FAMILY MEMBER"/>
    <property type="match status" value="1"/>
</dbReference>
<dbReference type="InterPro" id="IPR036291">
    <property type="entry name" value="NAD(P)-bd_dom_sf"/>
</dbReference>
<dbReference type="Proteomes" id="UP001147653">
    <property type="component" value="Unassembled WGS sequence"/>
</dbReference>
<evidence type="ECO:0000313" key="4">
    <source>
        <dbReference type="Proteomes" id="UP001147653"/>
    </source>
</evidence>
<evidence type="ECO:0000256" key="1">
    <source>
        <dbReference type="ARBA" id="ARBA00006484"/>
    </source>
</evidence>
<dbReference type="AlphaFoldDB" id="A0A9X3SA14"/>
<gene>
    <name evidence="3" type="ORF">OJ997_27120</name>
</gene>
<keyword evidence="4" id="KW-1185">Reference proteome</keyword>
<dbReference type="FunFam" id="3.40.50.720:FF:000084">
    <property type="entry name" value="Short-chain dehydrogenase reductase"/>
    <property type="match status" value="1"/>
</dbReference>